<reference evidence="4" key="2">
    <citation type="submission" date="2015-10" db="EMBL/GenBank/DDBJ databases">
        <authorList>
            <person name="Gilbert D.G."/>
        </authorList>
    </citation>
    <scope>NUCLEOTIDE SEQUENCE</scope>
    <source>
        <strain evidence="4">GO-13</strain>
    </source>
</reference>
<evidence type="ECO:0000313" key="5">
    <source>
        <dbReference type="EMBL" id="MEC0488087.1"/>
    </source>
</evidence>
<evidence type="ECO:0000256" key="1">
    <source>
        <dbReference type="ARBA" id="ARBA00007572"/>
    </source>
</evidence>
<comment type="similarity">
    <text evidence="1">Belongs to the ATP-dependent DNA ligase family.</text>
</comment>
<dbReference type="NCBIfam" id="NF005796">
    <property type="entry name" value="PRK07636.1"/>
    <property type="match status" value="1"/>
</dbReference>
<dbReference type="Pfam" id="PF01068">
    <property type="entry name" value="DNA_ligase_A_M"/>
    <property type="match status" value="1"/>
</dbReference>
<dbReference type="InterPro" id="IPR012310">
    <property type="entry name" value="DNA_ligase_ATP-dep_cent"/>
</dbReference>
<dbReference type="GO" id="GO:0005524">
    <property type="term" value="F:ATP binding"/>
    <property type="evidence" value="ECO:0007669"/>
    <property type="project" value="InterPro"/>
</dbReference>
<dbReference type="OrthoDB" id="5503604at2"/>
<dbReference type="SUPFAM" id="SSF56091">
    <property type="entry name" value="DNA ligase/mRNA capping enzyme, catalytic domain"/>
    <property type="match status" value="1"/>
</dbReference>
<dbReference type="EC" id="6.5.1.1" evidence="4"/>
<reference evidence="5 7" key="3">
    <citation type="submission" date="2023-03" db="EMBL/GenBank/DDBJ databases">
        <title>Agriculturally important microbes genome sequencing.</title>
        <authorList>
            <person name="Dunlap C."/>
        </authorList>
    </citation>
    <scope>NUCLEOTIDE SEQUENCE [LARGE SCALE GENOMIC DNA]</scope>
    <source>
        <strain evidence="5 7">CBP-3203</strain>
    </source>
</reference>
<protein>
    <submittedName>
        <fullName evidence="4">ATP-dependent DNA ligase</fullName>
        <ecNumber evidence="4">6.5.1.1</ecNumber>
    </submittedName>
</protein>
<sequence length="270" mass="31507">MFIAPMLLDSAKEPFDDEDYITELKFDGIRIILSKQDGKIKLYTRHNNEVTNKFPELHDIDIPEGTVLDGEIIVTNSDGLPDFESVMERFQSSKSSHQIVYCVFDVIRLNEISIASEPLVKRKEFLRSLNLNHPNIFTVEGIQGKGKAYFEMAKEKNLEGIVLKKANSPYEINNRSVNWIKIINYQYTDVLITGYTKEDIKFFLSYPDGLAAGFMEFMPFDERKYFHSIKQIEYETDDYVFIKPLLCNVKHRFKTKNGKLRIPSFNSWRD</sequence>
<evidence type="ECO:0000313" key="4">
    <source>
        <dbReference type="EMBL" id="KRT89282.1"/>
    </source>
</evidence>
<dbReference type="PANTHER" id="PTHR45674">
    <property type="entry name" value="DNA LIGASE 1/3 FAMILY MEMBER"/>
    <property type="match status" value="1"/>
</dbReference>
<reference evidence="4 6" key="1">
    <citation type="journal article" date="2015" name="Int. J. Syst. Evol. Microbiol.">
        <title>Bacillus glycinifermentans sp. nov., isolated from fermented soybean paste.</title>
        <authorList>
            <person name="Kim S.J."/>
            <person name="Dunlap C.A."/>
            <person name="Kwon S.W."/>
            <person name="Rooney A.P."/>
        </authorList>
    </citation>
    <scope>NUCLEOTIDE SEQUENCE [LARGE SCALE GENOMIC DNA]</scope>
    <source>
        <strain evidence="4 6">GO-13</strain>
    </source>
</reference>
<dbReference type="CDD" id="cd07906">
    <property type="entry name" value="Adenylation_DNA_ligase_LigD_LigC"/>
    <property type="match status" value="1"/>
</dbReference>
<proteinExistence type="inferred from homology"/>
<dbReference type="PANTHER" id="PTHR45674:SF4">
    <property type="entry name" value="DNA LIGASE 1"/>
    <property type="match status" value="1"/>
</dbReference>
<dbReference type="STRING" id="1664069.BGLY_2023"/>
<dbReference type="Proteomes" id="UP001341297">
    <property type="component" value="Unassembled WGS sequence"/>
</dbReference>
<accession>A0A0T6BJ47</accession>
<dbReference type="AlphaFoldDB" id="A0A0T6BJ47"/>
<evidence type="ECO:0000313" key="7">
    <source>
        <dbReference type="Proteomes" id="UP001341297"/>
    </source>
</evidence>
<dbReference type="InterPro" id="IPR050191">
    <property type="entry name" value="ATP-dep_DNA_ligase"/>
</dbReference>
<comment type="caution">
    <text evidence="4">The sequence shown here is derived from an EMBL/GenBank/DDBJ whole genome shotgun (WGS) entry which is preliminary data.</text>
</comment>
<dbReference type="Gene3D" id="3.30.470.30">
    <property type="entry name" value="DNA ligase/mRNA capping enzyme"/>
    <property type="match status" value="1"/>
</dbReference>
<dbReference type="Gene3D" id="3.30.1490.70">
    <property type="match status" value="1"/>
</dbReference>
<dbReference type="GO" id="GO:0003910">
    <property type="term" value="F:DNA ligase (ATP) activity"/>
    <property type="evidence" value="ECO:0007669"/>
    <property type="project" value="UniProtKB-EC"/>
</dbReference>
<dbReference type="GO" id="GO:0006281">
    <property type="term" value="P:DNA repair"/>
    <property type="evidence" value="ECO:0007669"/>
    <property type="project" value="InterPro"/>
</dbReference>
<keyword evidence="2 4" id="KW-0436">Ligase</keyword>
<organism evidence="4 6">
    <name type="scientific">Bacillus glycinifermentans</name>
    <dbReference type="NCBI Taxonomy" id="1664069"/>
    <lineage>
        <taxon>Bacteria</taxon>
        <taxon>Bacillati</taxon>
        <taxon>Bacillota</taxon>
        <taxon>Bacilli</taxon>
        <taxon>Bacillales</taxon>
        <taxon>Bacillaceae</taxon>
        <taxon>Bacillus</taxon>
    </lineage>
</organism>
<name>A0A0T6BJ47_9BACI</name>
<keyword evidence="7" id="KW-1185">Reference proteome</keyword>
<dbReference type="EMBL" id="JARRTL010000073">
    <property type="protein sequence ID" value="MEC0488087.1"/>
    <property type="molecule type" value="Genomic_DNA"/>
</dbReference>
<dbReference type="PROSITE" id="PS00697">
    <property type="entry name" value="DNA_LIGASE_A1"/>
    <property type="match status" value="1"/>
</dbReference>
<feature type="domain" description="ATP-dependent DNA ligase family profile" evidence="3">
    <location>
        <begin position="92"/>
        <end position="182"/>
    </location>
</feature>
<dbReference type="GO" id="GO:0006310">
    <property type="term" value="P:DNA recombination"/>
    <property type="evidence" value="ECO:0007669"/>
    <property type="project" value="InterPro"/>
</dbReference>
<dbReference type="RefSeq" id="WP_048355020.1">
    <property type="nucleotide sequence ID" value="NZ_CP023481.1"/>
</dbReference>
<dbReference type="EMBL" id="LECW02000051">
    <property type="protein sequence ID" value="KRT89282.1"/>
    <property type="molecule type" value="Genomic_DNA"/>
</dbReference>
<gene>
    <name evidence="4" type="ORF">AB447_224420</name>
    <name evidence="5" type="ORF">P8828_25435</name>
</gene>
<dbReference type="PROSITE" id="PS50160">
    <property type="entry name" value="DNA_LIGASE_A3"/>
    <property type="match status" value="1"/>
</dbReference>
<evidence type="ECO:0000313" key="6">
    <source>
        <dbReference type="Proteomes" id="UP000036168"/>
    </source>
</evidence>
<dbReference type="InterPro" id="IPR016059">
    <property type="entry name" value="DNA_ligase_ATP-dep_CS"/>
</dbReference>
<evidence type="ECO:0000256" key="2">
    <source>
        <dbReference type="ARBA" id="ARBA00022598"/>
    </source>
</evidence>
<evidence type="ECO:0000259" key="3">
    <source>
        <dbReference type="PROSITE" id="PS50160"/>
    </source>
</evidence>
<dbReference type="Proteomes" id="UP000036168">
    <property type="component" value="Unassembled WGS sequence"/>
</dbReference>